<gene>
    <name evidence="13" type="primary">LOC132803718</name>
</gene>
<dbReference type="SUPFAM" id="SSF48264">
    <property type="entry name" value="Cytochrome P450"/>
    <property type="match status" value="1"/>
</dbReference>
<evidence type="ECO:0000256" key="8">
    <source>
        <dbReference type="ARBA" id="ARBA00023004"/>
    </source>
</evidence>
<name>A0ABM4A8P5_ZIZJJ</name>
<dbReference type="RefSeq" id="XP_060673081.1">
    <property type="nucleotide sequence ID" value="XM_060817098.1"/>
</dbReference>
<comment type="cofactor">
    <cofactor evidence="1">
        <name>heme</name>
        <dbReference type="ChEBI" id="CHEBI:30413"/>
    </cofactor>
</comment>
<sequence>MEDCTVSGYHVSKGTRLLVNLSKLHKDPKIWSDTNEFRPERFLTTHKAIDVRRQNFELISFGSGRRMCPAVSLALQFMQLTLAALLHGFDMTTPSNEAFDMCEKFGLTSMKASPLDVLLTPGLPANLYY</sequence>
<protein>
    <submittedName>
        <fullName evidence="13">Cytochrome P450 82A4-like</fullName>
    </submittedName>
</protein>
<keyword evidence="9 11" id="KW-0503">Monooxygenase</keyword>
<dbReference type="PRINTS" id="PR00463">
    <property type="entry name" value="EP450I"/>
</dbReference>
<evidence type="ECO:0000256" key="10">
    <source>
        <dbReference type="ARBA" id="ARBA00023136"/>
    </source>
</evidence>
<dbReference type="PROSITE" id="PS00086">
    <property type="entry name" value="CYTOCHROME_P450"/>
    <property type="match status" value="1"/>
</dbReference>
<dbReference type="InterPro" id="IPR001128">
    <property type="entry name" value="Cyt_P450"/>
</dbReference>
<dbReference type="PANTHER" id="PTHR47947:SF26">
    <property type="entry name" value="CYTOCHROME P450"/>
    <property type="match status" value="1"/>
</dbReference>
<dbReference type="PANTHER" id="PTHR47947">
    <property type="entry name" value="CYTOCHROME P450 82C3-RELATED"/>
    <property type="match status" value="1"/>
</dbReference>
<keyword evidence="4" id="KW-0812">Transmembrane</keyword>
<keyword evidence="5 11" id="KW-0479">Metal-binding</keyword>
<accession>A0ABM4A8P5</accession>
<evidence type="ECO:0000256" key="1">
    <source>
        <dbReference type="ARBA" id="ARBA00001971"/>
    </source>
</evidence>
<evidence type="ECO:0000256" key="11">
    <source>
        <dbReference type="RuleBase" id="RU000461"/>
    </source>
</evidence>
<organism evidence="12 13">
    <name type="scientific">Ziziphus jujuba</name>
    <name type="common">Chinese jujube</name>
    <name type="synonym">Ziziphus sativa</name>
    <dbReference type="NCBI Taxonomy" id="326968"/>
    <lineage>
        <taxon>Eukaryota</taxon>
        <taxon>Viridiplantae</taxon>
        <taxon>Streptophyta</taxon>
        <taxon>Embryophyta</taxon>
        <taxon>Tracheophyta</taxon>
        <taxon>Spermatophyta</taxon>
        <taxon>Magnoliopsida</taxon>
        <taxon>eudicotyledons</taxon>
        <taxon>Gunneridae</taxon>
        <taxon>Pentapetalae</taxon>
        <taxon>rosids</taxon>
        <taxon>fabids</taxon>
        <taxon>Rosales</taxon>
        <taxon>Rhamnaceae</taxon>
        <taxon>Paliureae</taxon>
        <taxon>Ziziphus</taxon>
    </lineage>
</organism>
<evidence type="ECO:0000256" key="3">
    <source>
        <dbReference type="ARBA" id="ARBA00022617"/>
    </source>
</evidence>
<evidence type="ECO:0000256" key="6">
    <source>
        <dbReference type="ARBA" id="ARBA00022989"/>
    </source>
</evidence>
<keyword evidence="12" id="KW-1185">Reference proteome</keyword>
<dbReference type="InterPro" id="IPR036396">
    <property type="entry name" value="Cyt_P450_sf"/>
</dbReference>
<comment type="similarity">
    <text evidence="11">Belongs to the cytochrome P450 family.</text>
</comment>
<evidence type="ECO:0000313" key="13">
    <source>
        <dbReference type="RefSeq" id="XP_060673081.1"/>
    </source>
</evidence>
<dbReference type="InterPro" id="IPR017972">
    <property type="entry name" value="Cyt_P450_CS"/>
</dbReference>
<keyword evidence="10" id="KW-0472">Membrane</keyword>
<keyword evidence="7 11" id="KW-0560">Oxidoreductase</keyword>
<dbReference type="GeneID" id="132803718"/>
<evidence type="ECO:0000256" key="9">
    <source>
        <dbReference type="ARBA" id="ARBA00023033"/>
    </source>
</evidence>
<dbReference type="Proteomes" id="UP001652623">
    <property type="component" value="Chromosome 5"/>
</dbReference>
<evidence type="ECO:0000256" key="5">
    <source>
        <dbReference type="ARBA" id="ARBA00022723"/>
    </source>
</evidence>
<keyword evidence="8 11" id="KW-0408">Iron</keyword>
<dbReference type="InterPro" id="IPR050651">
    <property type="entry name" value="Plant_Cytochrome_P450_Monoox"/>
</dbReference>
<dbReference type="InterPro" id="IPR002401">
    <property type="entry name" value="Cyt_P450_E_grp-I"/>
</dbReference>
<evidence type="ECO:0000256" key="4">
    <source>
        <dbReference type="ARBA" id="ARBA00022692"/>
    </source>
</evidence>
<dbReference type="Gene3D" id="1.10.630.10">
    <property type="entry name" value="Cytochrome P450"/>
    <property type="match status" value="1"/>
</dbReference>
<comment type="subcellular location">
    <subcellularLocation>
        <location evidence="2">Membrane</location>
    </subcellularLocation>
</comment>
<evidence type="ECO:0000313" key="12">
    <source>
        <dbReference type="Proteomes" id="UP001652623"/>
    </source>
</evidence>
<evidence type="ECO:0000256" key="2">
    <source>
        <dbReference type="ARBA" id="ARBA00004370"/>
    </source>
</evidence>
<dbReference type="Pfam" id="PF00067">
    <property type="entry name" value="p450"/>
    <property type="match status" value="1"/>
</dbReference>
<reference evidence="13" key="1">
    <citation type="submission" date="2025-08" db="UniProtKB">
        <authorList>
            <consortium name="RefSeq"/>
        </authorList>
    </citation>
    <scope>IDENTIFICATION</scope>
    <source>
        <tissue evidence="13">Seedling</tissue>
    </source>
</reference>
<keyword evidence="6" id="KW-1133">Transmembrane helix</keyword>
<evidence type="ECO:0000256" key="7">
    <source>
        <dbReference type="ARBA" id="ARBA00023002"/>
    </source>
</evidence>
<proteinExistence type="inferred from homology"/>
<keyword evidence="3 11" id="KW-0349">Heme</keyword>